<comment type="caution">
    <text evidence="3">The sequence shown here is derived from an EMBL/GenBank/DDBJ whole genome shotgun (WGS) entry which is preliminary data.</text>
</comment>
<dbReference type="EMBL" id="SEKV01000904">
    <property type="protein sequence ID" value="TFY52893.1"/>
    <property type="molecule type" value="Genomic_DNA"/>
</dbReference>
<organism evidence="3 4">
    <name type="scientific">Rhodofomes roseus</name>
    <dbReference type="NCBI Taxonomy" id="34475"/>
    <lineage>
        <taxon>Eukaryota</taxon>
        <taxon>Fungi</taxon>
        <taxon>Dikarya</taxon>
        <taxon>Basidiomycota</taxon>
        <taxon>Agaricomycotina</taxon>
        <taxon>Agaricomycetes</taxon>
        <taxon>Polyporales</taxon>
        <taxon>Rhodofomes</taxon>
    </lineage>
</organism>
<dbReference type="InterPro" id="IPR011333">
    <property type="entry name" value="SKP1/BTB/POZ_sf"/>
</dbReference>
<dbReference type="Proteomes" id="UP000298390">
    <property type="component" value="Unassembled WGS sequence"/>
</dbReference>
<evidence type="ECO:0000259" key="2">
    <source>
        <dbReference type="Pfam" id="PF00651"/>
    </source>
</evidence>
<reference evidence="3 4" key="1">
    <citation type="submission" date="2019-01" db="EMBL/GenBank/DDBJ databases">
        <title>Genome sequencing of the rare red list fungi Fomitopsis rosea.</title>
        <authorList>
            <person name="Buettner E."/>
            <person name="Kellner H."/>
        </authorList>
    </citation>
    <scope>NUCLEOTIDE SEQUENCE [LARGE SCALE GENOMIC DNA]</scope>
    <source>
        <strain evidence="3 4">DSM 105464</strain>
    </source>
</reference>
<evidence type="ECO:0000313" key="3">
    <source>
        <dbReference type="EMBL" id="TFY52893.1"/>
    </source>
</evidence>
<evidence type="ECO:0000313" key="4">
    <source>
        <dbReference type="Proteomes" id="UP000298390"/>
    </source>
</evidence>
<gene>
    <name evidence="3" type="ORF">EVJ58_g9754</name>
</gene>
<feature type="region of interest" description="Disordered" evidence="1">
    <location>
        <begin position="1"/>
        <end position="34"/>
    </location>
</feature>
<dbReference type="Gene3D" id="3.30.710.10">
    <property type="entry name" value="Potassium Channel Kv1.1, Chain A"/>
    <property type="match status" value="1"/>
</dbReference>
<accession>A0A4Y9XTZ1</accession>
<dbReference type="AlphaFoldDB" id="A0A4Y9XTZ1"/>
<sequence>MSQRTTLQDPDEPQRKRPRTVPDSGTGSDEPPFSRDAKFWYPDGSIIILAQNVGFRVFKSLLAASSDVFRDMFALAQPSDHLQDASDDYPVVHVSDTAAEMRSLLTVLLDARQYMWARRTFAFEDIANCVRLAHKYGIKDLLKDSLAEIERYYPAKFESWDTRAIPCADGHAIIAVNLARLTGTTSLLPAALYCCCQMNARELMDGYERSDGTVDRLSKEDLERCIDGKSHLSLHCMRATGQSLMCILTCRYTIL</sequence>
<evidence type="ECO:0000256" key="1">
    <source>
        <dbReference type="SAM" id="MobiDB-lite"/>
    </source>
</evidence>
<dbReference type="STRING" id="34475.A0A4Y9XTZ1"/>
<feature type="domain" description="BTB" evidence="2">
    <location>
        <begin position="47"/>
        <end position="143"/>
    </location>
</feature>
<dbReference type="Pfam" id="PF00651">
    <property type="entry name" value="BTB"/>
    <property type="match status" value="1"/>
</dbReference>
<protein>
    <recommendedName>
        <fullName evidence="2">BTB domain-containing protein</fullName>
    </recommendedName>
</protein>
<dbReference type="InterPro" id="IPR000210">
    <property type="entry name" value="BTB/POZ_dom"/>
</dbReference>
<proteinExistence type="predicted"/>
<name>A0A4Y9XTZ1_9APHY</name>